<dbReference type="EMBL" id="JBIGHW010000010">
    <property type="protein sequence ID" value="MFG6442492.1"/>
    <property type="molecule type" value="Genomic_DNA"/>
</dbReference>
<name>A0ABW7FMF8_9BURK</name>
<reference evidence="2 3" key="1">
    <citation type="submission" date="2024-08" db="EMBL/GenBank/DDBJ databases">
        <authorList>
            <person name="Lu H."/>
        </authorList>
    </citation>
    <scope>NUCLEOTIDE SEQUENCE [LARGE SCALE GENOMIC DNA]</scope>
    <source>
        <strain evidence="2 3">LKC17W</strain>
    </source>
</reference>
<feature type="transmembrane region" description="Helical" evidence="1">
    <location>
        <begin position="17"/>
        <end position="39"/>
    </location>
</feature>
<feature type="transmembrane region" description="Helical" evidence="1">
    <location>
        <begin position="362"/>
        <end position="378"/>
    </location>
</feature>
<keyword evidence="3" id="KW-1185">Reference proteome</keyword>
<feature type="transmembrane region" description="Helical" evidence="1">
    <location>
        <begin position="161"/>
        <end position="182"/>
    </location>
</feature>
<feature type="transmembrane region" description="Helical" evidence="1">
    <location>
        <begin position="238"/>
        <end position="257"/>
    </location>
</feature>
<feature type="transmembrane region" description="Helical" evidence="1">
    <location>
        <begin position="390"/>
        <end position="409"/>
    </location>
</feature>
<evidence type="ECO:0000313" key="3">
    <source>
        <dbReference type="Proteomes" id="UP001606301"/>
    </source>
</evidence>
<dbReference type="Proteomes" id="UP001606301">
    <property type="component" value="Unassembled WGS sequence"/>
</dbReference>
<gene>
    <name evidence="2" type="ORF">ACG0Z3_17535</name>
</gene>
<keyword evidence="1" id="KW-0472">Membrane</keyword>
<evidence type="ECO:0000313" key="2">
    <source>
        <dbReference type="EMBL" id="MFG6442492.1"/>
    </source>
</evidence>
<keyword evidence="1" id="KW-0812">Transmembrane</keyword>
<evidence type="ECO:0000256" key="1">
    <source>
        <dbReference type="SAM" id="Phobius"/>
    </source>
</evidence>
<feature type="transmembrane region" description="Helical" evidence="1">
    <location>
        <begin position="295"/>
        <end position="316"/>
    </location>
</feature>
<feature type="transmembrane region" description="Helical" evidence="1">
    <location>
        <begin position="111"/>
        <end position="130"/>
    </location>
</feature>
<comment type="caution">
    <text evidence="2">The sequence shown here is derived from an EMBL/GenBank/DDBJ whole genome shotgun (WGS) entry which is preliminary data.</text>
</comment>
<sequence length="635" mass="69159">MIQHSTNDASKLSRRRFYMALMACVLGVQFGLISISLPLSELFTDTPVFYYDTAYHWYEIWFAKSISHTGSWVGYDPLFSAGQVNGVNLNFSAKSAALISIMGGTHISPAMAYKLMMAGTAVGAPLALVSGAYWLSLSRRVGAVAAILAIVMWWASDFRSYTSIGMVAWSGVCFAAIPYMALSSRFLAEKSAPLTPLLGLACIAALGTFYHPGFLIVVAFGLMALAAMSIGNLNWQRVIAYTLFIPAFTFATNYFWISASVTYAPSPIEGFLPTPSLAKVDPTLPWKLMLGKNNLWPYGAKVYLLLMCCGVYALFATENSREKLVARALFGGSAALLLFGALGAAIPGLAYAQPNRYCQAGFAMQMVPASIGMVAMYREATRRTIGVRHSLRRGVSWLVASMALLAMLFCLNEVRRELSSASIGHYGAIPPEVKGVGDTTNALKNWIEANTSPAGRILFEVTAGKRLDSAQIVGYLAASTGREFIGGPYPSWAYASFEDEKLFGTPIALLPREKFLKLIELYNIAFIGAWSDKSRKYLDESPGLENMGEVGPVRFYRVNRENSYFISGSGKVAGRSPNSLTLEAIEGSEVILKYHFVKGLLAEPPVEMEPVYAGSPAPFIKLVNPPPKLRIYMGK</sequence>
<organism evidence="2 3">
    <name type="scientific">Pelomonas margarita</name>
    <dbReference type="NCBI Taxonomy" id="3299031"/>
    <lineage>
        <taxon>Bacteria</taxon>
        <taxon>Pseudomonadati</taxon>
        <taxon>Pseudomonadota</taxon>
        <taxon>Betaproteobacteria</taxon>
        <taxon>Burkholderiales</taxon>
        <taxon>Sphaerotilaceae</taxon>
        <taxon>Roseateles</taxon>
    </lineage>
</organism>
<accession>A0ABW7FMF8</accession>
<feature type="transmembrane region" description="Helical" evidence="1">
    <location>
        <begin position="328"/>
        <end position="350"/>
    </location>
</feature>
<proteinExistence type="predicted"/>
<protein>
    <recommendedName>
        <fullName evidence="4">YfhO family protein</fullName>
    </recommendedName>
</protein>
<evidence type="ECO:0008006" key="4">
    <source>
        <dbReference type="Google" id="ProtNLM"/>
    </source>
</evidence>
<keyword evidence="1" id="KW-1133">Transmembrane helix</keyword>